<evidence type="ECO:0000313" key="6">
    <source>
        <dbReference type="Proteomes" id="UP000050668"/>
    </source>
</evidence>
<dbReference type="Gene3D" id="1.10.10.10">
    <property type="entry name" value="Winged helix-like DNA-binding domain superfamily/Winged helix DNA-binding domain"/>
    <property type="match status" value="1"/>
</dbReference>
<dbReference type="RefSeq" id="WP_053585003.1">
    <property type="nucleotide sequence ID" value="NZ_LGRV01000005.1"/>
</dbReference>
<name>A0ABR5JXS7_9BACI</name>
<dbReference type="PANTHER" id="PTHR30514">
    <property type="entry name" value="GLUCOKINASE"/>
    <property type="match status" value="1"/>
</dbReference>
<gene>
    <name evidence="5" type="ORF">AEA09_15915</name>
</gene>
<dbReference type="Pfam" id="PF01380">
    <property type="entry name" value="SIS"/>
    <property type="match status" value="1"/>
</dbReference>
<evidence type="ECO:0000256" key="1">
    <source>
        <dbReference type="ARBA" id="ARBA00023015"/>
    </source>
</evidence>
<dbReference type="InterPro" id="IPR035472">
    <property type="entry name" value="RpiR-like_SIS"/>
</dbReference>
<evidence type="ECO:0000313" key="5">
    <source>
        <dbReference type="EMBL" id="KOS67046.1"/>
    </source>
</evidence>
<sequence length="289" mass="33086">MSINEDIKRKFVRLSKGQRKVAQFVIDNPTAVIANGAAEVGRQANVSESTVIRFCYAMDLSGYVELQEEIRSYLMTKNEGAHVHSTYSAGQQNVLNYGKIMQRDIQNIQDTIRLINDNTLQKSAKWMHEADTIYILGARQAASVASWLSYTMKTLRPNVKQIRTDSDDFVQQINSMGERTTLIVFSFDKHTNDMKTIVEIARMKKVKIIAITDSALSPLREYTSALFALRMKNQSSLDVIPVLFSFMHALVEEMISHNKVEYDKYLQSFEQVENNLLFLDVAREKQVLR</sequence>
<evidence type="ECO:0000259" key="4">
    <source>
        <dbReference type="PROSITE" id="PS51071"/>
    </source>
</evidence>
<dbReference type="Gene3D" id="3.40.50.10490">
    <property type="entry name" value="Glucose-6-phosphate isomerase like protein, domain 1"/>
    <property type="match status" value="1"/>
</dbReference>
<dbReference type="SUPFAM" id="SSF53697">
    <property type="entry name" value="SIS domain"/>
    <property type="match status" value="1"/>
</dbReference>
<comment type="caution">
    <text evidence="5">The sequence shown here is derived from an EMBL/GenBank/DDBJ whole genome shotgun (WGS) entry which is preliminary data.</text>
</comment>
<dbReference type="Pfam" id="PF01418">
    <property type="entry name" value="HTH_6"/>
    <property type="match status" value="1"/>
</dbReference>
<dbReference type="InterPro" id="IPR046348">
    <property type="entry name" value="SIS_dom_sf"/>
</dbReference>
<dbReference type="InterPro" id="IPR047640">
    <property type="entry name" value="RpiR-like"/>
</dbReference>
<dbReference type="SUPFAM" id="SSF46689">
    <property type="entry name" value="Homeodomain-like"/>
    <property type="match status" value="1"/>
</dbReference>
<dbReference type="InterPro" id="IPR009057">
    <property type="entry name" value="Homeodomain-like_sf"/>
</dbReference>
<reference evidence="6" key="1">
    <citation type="submission" date="2015-07" db="EMBL/GenBank/DDBJ databases">
        <title>Fjat-14205 dsm 2895.</title>
        <authorList>
            <person name="Liu B."/>
            <person name="Wang J."/>
            <person name="Zhu Y."/>
            <person name="Liu G."/>
            <person name="Chen Q."/>
            <person name="Chen Z."/>
            <person name="Lan J."/>
            <person name="Che J."/>
            <person name="Ge C."/>
            <person name="Shi H."/>
            <person name="Pan Z."/>
            <person name="Liu X."/>
        </authorList>
    </citation>
    <scope>NUCLEOTIDE SEQUENCE [LARGE SCALE GENOMIC DNA]</scope>
    <source>
        <strain evidence="6">DSM 25560</strain>
    </source>
</reference>
<dbReference type="EMBL" id="LGRV01000005">
    <property type="protein sequence ID" value="KOS67046.1"/>
    <property type="molecule type" value="Genomic_DNA"/>
</dbReference>
<keyword evidence="2" id="KW-0238">DNA-binding</keyword>
<evidence type="ECO:0000256" key="2">
    <source>
        <dbReference type="ARBA" id="ARBA00023125"/>
    </source>
</evidence>
<evidence type="ECO:0000256" key="3">
    <source>
        <dbReference type="ARBA" id="ARBA00023163"/>
    </source>
</evidence>
<keyword evidence="3" id="KW-0804">Transcription</keyword>
<organism evidence="5 6">
    <name type="scientific">Lysinibacillus contaminans</name>
    <dbReference type="NCBI Taxonomy" id="1293441"/>
    <lineage>
        <taxon>Bacteria</taxon>
        <taxon>Bacillati</taxon>
        <taxon>Bacillota</taxon>
        <taxon>Bacilli</taxon>
        <taxon>Bacillales</taxon>
        <taxon>Bacillaceae</taxon>
        <taxon>Lysinibacillus</taxon>
    </lineage>
</organism>
<feature type="domain" description="HTH rpiR-type" evidence="4">
    <location>
        <begin position="1"/>
        <end position="77"/>
    </location>
</feature>
<dbReference type="CDD" id="cd05013">
    <property type="entry name" value="SIS_RpiR"/>
    <property type="match status" value="1"/>
</dbReference>
<dbReference type="Proteomes" id="UP000050668">
    <property type="component" value="Unassembled WGS sequence"/>
</dbReference>
<dbReference type="InterPro" id="IPR036388">
    <property type="entry name" value="WH-like_DNA-bd_sf"/>
</dbReference>
<protein>
    <submittedName>
        <fullName evidence="5">Transcriptional regulator</fullName>
    </submittedName>
</protein>
<accession>A0ABR5JXS7</accession>
<dbReference type="InterPro" id="IPR000281">
    <property type="entry name" value="HTH_RpiR"/>
</dbReference>
<dbReference type="PANTHER" id="PTHR30514:SF18">
    <property type="entry name" value="RPIR-FAMILY TRANSCRIPTIONAL REGULATOR"/>
    <property type="match status" value="1"/>
</dbReference>
<dbReference type="InterPro" id="IPR001347">
    <property type="entry name" value="SIS_dom"/>
</dbReference>
<keyword evidence="6" id="KW-1185">Reference proteome</keyword>
<proteinExistence type="predicted"/>
<keyword evidence="1" id="KW-0805">Transcription regulation</keyword>
<dbReference type="PROSITE" id="PS51071">
    <property type="entry name" value="HTH_RPIR"/>
    <property type="match status" value="1"/>
</dbReference>